<dbReference type="PROSITE" id="PS00135">
    <property type="entry name" value="TRYPSIN_SER"/>
    <property type="match status" value="1"/>
</dbReference>
<organism evidence="5">
    <name type="scientific">Notodromas monacha</name>
    <dbReference type="NCBI Taxonomy" id="399045"/>
    <lineage>
        <taxon>Eukaryota</taxon>
        <taxon>Metazoa</taxon>
        <taxon>Ecdysozoa</taxon>
        <taxon>Arthropoda</taxon>
        <taxon>Crustacea</taxon>
        <taxon>Oligostraca</taxon>
        <taxon>Ostracoda</taxon>
        <taxon>Podocopa</taxon>
        <taxon>Podocopida</taxon>
        <taxon>Cypridocopina</taxon>
        <taxon>Cypridoidea</taxon>
        <taxon>Cyprididae</taxon>
        <taxon>Notodromas</taxon>
    </lineage>
</organism>
<evidence type="ECO:0000259" key="4">
    <source>
        <dbReference type="PROSITE" id="PS50240"/>
    </source>
</evidence>
<dbReference type="PRINTS" id="PR00722">
    <property type="entry name" value="CHYMOTRYPSIN"/>
</dbReference>
<keyword evidence="2" id="KW-0378">Hydrolase</keyword>
<gene>
    <name evidence="5" type="ORF">NMOB1V02_LOCUS3686</name>
</gene>
<evidence type="ECO:0000313" key="5">
    <source>
        <dbReference type="EMBL" id="CAD7275900.1"/>
    </source>
</evidence>
<dbReference type="FunFam" id="2.40.10.10:FF:000072">
    <property type="entry name" value="CLIP-domain serine protease"/>
    <property type="match status" value="1"/>
</dbReference>
<dbReference type="Gene3D" id="2.40.10.10">
    <property type="entry name" value="Trypsin-like serine proteases"/>
    <property type="match status" value="1"/>
</dbReference>
<dbReference type="EMBL" id="OA882542">
    <property type="protein sequence ID" value="CAD7275900.1"/>
    <property type="molecule type" value="Genomic_DNA"/>
</dbReference>
<keyword evidence="1" id="KW-1015">Disulfide bond</keyword>
<dbReference type="PANTHER" id="PTHR24253:SF46">
    <property type="entry name" value="SERINE PROTEASE P83"/>
    <property type="match status" value="1"/>
</dbReference>
<sequence length="405" mass="44282">MCTLGDPLAAAGSFLHPRALPPSGPLLPLGPGAGPAAGLLDDDPFHRRSVIRDRSQCYSGNCEFFAMCWATGGLLSGGCGGFFFSCCVRPGTYIAEHTYNSEPSRIQYGPVINDPTCGRSQPYGAQRRIVGGDNAGFGVFPWQAYIRIGKSRCGGSLINRRHVVTAGHCVKRATPGMVQVTLGDYVLGQEIEPLEAQKFGVVDIKVHPKFKYTPQADRYDVAVLTLDRAVEFGPHMAPVCLPEKGEDFLGERAWVAGWGAMQPGSRLRPRTLQAVDVPVINNKECEDWHKSKGITVIIYDEMTCAGWRNGGRDACQGDSGGPLMVHRYGRWYLIGLVSAGYSCAQSKQPGIYHRVSYTADWVSAVANKNRAFSRHHFDEESADGGDADAGFLDDDRDDKDYEYYK</sequence>
<dbReference type="InterPro" id="IPR043504">
    <property type="entry name" value="Peptidase_S1_PA_chymotrypsin"/>
</dbReference>
<dbReference type="EMBL" id="CAJPEX010000505">
    <property type="protein sequence ID" value="CAG0916052.1"/>
    <property type="molecule type" value="Genomic_DNA"/>
</dbReference>
<feature type="region of interest" description="Disordered" evidence="3">
    <location>
        <begin position="377"/>
        <end position="405"/>
    </location>
</feature>
<dbReference type="InterPro" id="IPR009003">
    <property type="entry name" value="Peptidase_S1_PA"/>
</dbReference>
<dbReference type="PROSITE" id="PS00134">
    <property type="entry name" value="TRYPSIN_HIS"/>
    <property type="match status" value="1"/>
</dbReference>
<evidence type="ECO:0000313" key="6">
    <source>
        <dbReference type="Proteomes" id="UP000678499"/>
    </source>
</evidence>
<evidence type="ECO:0000256" key="1">
    <source>
        <dbReference type="ARBA" id="ARBA00023157"/>
    </source>
</evidence>
<dbReference type="Pfam" id="PF00089">
    <property type="entry name" value="Trypsin"/>
    <property type="match status" value="1"/>
</dbReference>
<dbReference type="PROSITE" id="PS50240">
    <property type="entry name" value="TRYPSIN_DOM"/>
    <property type="match status" value="1"/>
</dbReference>
<proteinExistence type="predicted"/>
<protein>
    <recommendedName>
        <fullName evidence="4">Peptidase S1 domain-containing protein</fullName>
    </recommendedName>
</protein>
<evidence type="ECO:0000256" key="3">
    <source>
        <dbReference type="SAM" id="MobiDB-lite"/>
    </source>
</evidence>
<dbReference type="Proteomes" id="UP000678499">
    <property type="component" value="Unassembled WGS sequence"/>
</dbReference>
<dbReference type="PANTHER" id="PTHR24253">
    <property type="entry name" value="TRANSMEMBRANE PROTEASE SERINE"/>
    <property type="match status" value="1"/>
</dbReference>
<accession>A0A7R9GCN7</accession>
<dbReference type="CDD" id="cd00190">
    <property type="entry name" value="Tryp_SPc"/>
    <property type="match status" value="1"/>
</dbReference>
<dbReference type="InterPro" id="IPR001254">
    <property type="entry name" value="Trypsin_dom"/>
</dbReference>
<dbReference type="GO" id="GO:0006508">
    <property type="term" value="P:proteolysis"/>
    <property type="evidence" value="ECO:0007669"/>
    <property type="project" value="UniProtKB-KW"/>
</dbReference>
<feature type="compositionally biased region" description="Acidic residues" evidence="3">
    <location>
        <begin position="380"/>
        <end position="397"/>
    </location>
</feature>
<evidence type="ECO:0000256" key="2">
    <source>
        <dbReference type="RuleBase" id="RU363034"/>
    </source>
</evidence>
<feature type="domain" description="Peptidase S1" evidence="4">
    <location>
        <begin position="129"/>
        <end position="367"/>
    </location>
</feature>
<dbReference type="SMART" id="SM00020">
    <property type="entry name" value="Tryp_SPc"/>
    <property type="match status" value="1"/>
</dbReference>
<dbReference type="OrthoDB" id="9425590at2759"/>
<dbReference type="InterPro" id="IPR001314">
    <property type="entry name" value="Peptidase_S1A"/>
</dbReference>
<keyword evidence="6" id="KW-1185">Reference proteome</keyword>
<dbReference type="InterPro" id="IPR033116">
    <property type="entry name" value="TRYPSIN_SER"/>
</dbReference>
<dbReference type="InterPro" id="IPR018114">
    <property type="entry name" value="TRYPSIN_HIS"/>
</dbReference>
<reference evidence="5" key="1">
    <citation type="submission" date="2020-11" db="EMBL/GenBank/DDBJ databases">
        <authorList>
            <person name="Tran Van P."/>
        </authorList>
    </citation>
    <scope>NUCLEOTIDE SEQUENCE</scope>
</reference>
<keyword evidence="2" id="KW-0720">Serine protease</keyword>
<dbReference type="SUPFAM" id="SSF50494">
    <property type="entry name" value="Trypsin-like serine proteases"/>
    <property type="match status" value="1"/>
</dbReference>
<name>A0A7R9GCN7_9CRUS</name>
<keyword evidence="2" id="KW-0645">Protease</keyword>
<dbReference type="GO" id="GO:0004252">
    <property type="term" value="F:serine-type endopeptidase activity"/>
    <property type="evidence" value="ECO:0007669"/>
    <property type="project" value="InterPro"/>
</dbReference>
<dbReference type="AlphaFoldDB" id="A0A7R9GCN7"/>